<dbReference type="SMART" id="SM00554">
    <property type="entry name" value="FAS1"/>
    <property type="match status" value="1"/>
</dbReference>
<dbReference type="GO" id="GO:0031012">
    <property type="term" value="C:extracellular matrix"/>
    <property type="evidence" value="ECO:0007669"/>
    <property type="project" value="TreeGrafter"/>
</dbReference>
<feature type="non-terminal residue" evidence="2">
    <location>
        <position position="1"/>
    </location>
</feature>
<dbReference type="OrthoDB" id="7700931at2759"/>
<evidence type="ECO:0000313" key="2">
    <source>
        <dbReference type="EMBL" id="CAG7717944.1"/>
    </source>
</evidence>
<dbReference type="GO" id="GO:0050839">
    <property type="term" value="F:cell adhesion molecule binding"/>
    <property type="evidence" value="ECO:0007669"/>
    <property type="project" value="TreeGrafter"/>
</dbReference>
<dbReference type="InterPro" id="IPR050904">
    <property type="entry name" value="Adhesion/Biosynth-related"/>
</dbReference>
<organism evidence="2 3">
    <name type="scientific">Allacma fusca</name>
    <dbReference type="NCBI Taxonomy" id="39272"/>
    <lineage>
        <taxon>Eukaryota</taxon>
        <taxon>Metazoa</taxon>
        <taxon>Ecdysozoa</taxon>
        <taxon>Arthropoda</taxon>
        <taxon>Hexapoda</taxon>
        <taxon>Collembola</taxon>
        <taxon>Symphypleona</taxon>
        <taxon>Sminthuridae</taxon>
        <taxon>Allacma</taxon>
    </lineage>
</organism>
<dbReference type="GO" id="GO:0030198">
    <property type="term" value="P:extracellular matrix organization"/>
    <property type="evidence" value="ECO:0007669"/>
    <property type="project" value="TreeGrafter"/>
</dbReference>
<dbReference type="EMBL" id="CAJVCH010049742">
    <property type="protein sequence ID" value="CAG7717944.1"/>
    <property type="molecule type" value="Genomic_DNA"/>
</dbReference>
<reference evidence="2" key="1">
    <citation type="submission" date="2021-06" db="EMBL/GenBank/DDBJ databases">
        <authorList>
            <person name="Hodson N. C."/>
            <person name="Mongue J. A."/>
            <person name="Jaron S. K."/>
        </authorList>
    </citation>
    <scope>NUCLEOTIDE SEQUENCE</scope>
</reference>
<evidence type="ECO:0000313" key="3">
    <source>
        <dbReference type="Proteomes" id="UP000708208"/>
    </source>
</evidence>
<dbReference type="PROSITE" id="PS50213">
    <property type="entry name" value="FAS1"/>
    <property type="match status" value="2"/>
</dbReference>
<feature type="domain" description="FAS1" evidence="1">
    <location>
        <begin position="81"/>
        <end position="229"/>
    </location>
</feature>
<dbReference type="PANTHER" id="PTHR10900:SF80">
    <property type="entry name" value="FASCICLIN-1"/>
    <property type="match status" value="1"/>
</dbReference>
<dbReference type="GO" id="GO:0007155">
    <property type="term" value="P:cell adhesion"/>
    <property type="evidence" value="ECO:0007669"/>
    <property type="project" value="TreeGrafter"/>
</dbReference>
<name>A0A8J2JNN0_9HEXA</name>
<dbReference type="PANTHER" id="PTHR10900">
    <property type="entry name" value="PERIOSTIN-RELATED"/>
    <property type="match status" value="1"/>
</dbReference>
<dbReference type="Proteomes" id="UP000708208">
    <property type="component" value="Unassembled WGS sequence"/>
</dbReference>
<feature type="domain" description="FAS1" evidence="1">
    <location>
        <begin position="237"/>
        <end position="282"/>
    </location>
</feature>
<gene>
    <name evidence="2" type="ORF">AFUS01_LOCUS7373</name>
</gene>
<sequence length="282" mass="31028">MTAETGDSISSELSGHPPIWVTQRNDGTYLNDAKVIKGPMEAKTRDGSSQYLYMIDRVLEPTIPTTADSSLFNPDAKKYLEKHSQYSITKGRALANFARRVVEVQQDFLLKSTGKNTFFIPIDEALKKESVKSAITDKVAAGHVIPNEAIFLRLAKPGDEFKTAAMAVNFEVFASIENRTGADGKNIWVVQSNTKLADAGHRTGIVQTEVLIGNIPVKNGVVHIISKPLVVIDETVHQTLLADHTNGGLMQQFVSVFRDKARDLFDDLLKGNETTLFVPSNE</sequence>
<dbReference type="AlphaFoldDB" id="A0A8J2JNN0"/>
<protein>
    <recommendedName>
        <fullName evidence="1">FAS1 domain-containing protein</fullName>
    </recommendedName>
</protein>
<evidence type="ECO:0000259" key="1">
    <source>
        <dbReference type="PROSITE" id="PS50213"/>
    </source>
</evidence>
<dbReference type="GO" id="GO:0005615">
    <property type="term" value="C:extracellular space"/>
    <property type="evidence" value="ECO:0007669"/>
    <property type="project" value="TreeGrafter"/>
</dbReference>
<dbReference type="Pfam" id="PF02469">
    <property type="entry name" value="Fasciclin"/>
    <property type="match status" value="1"/>
</dbReference>
<accession>A0A8J2JNN0</accession>
<dbReference type="InterPro" id="IPR000782">
    <property type="entry name" value="FAS1_domain"/>
</dbReference>
<proteinExistence type="predicted"/>
<comment type="caution">
    <text evidence="2">The sequence shown here is derived from an EMBL/GenBank/DDBJ whole genome shotgun (WGS) entry which is preliminary data.</text>
</comment>
<keyword evidence="3" id="KW-1185">Reference proteome</keyword>